<evidence type="ECO:0000256" key="1">
    <source>
        <dbReference type="SAM" id="MobiDB-lite"/>
    </source>
</evidence>
<dbReference type="EMBL" id="ANPB02000005">
    <property type="protein sequence ID" value="KAF4481822.1"/>
    <property type="molecule type" value="Genomic_DNA"/>
</dbReference>
<reference evidence="2 3" key="1">
    <citation type="submission" date="2012-08" db="EMBL/GenBank/DDBJ databases">
        <authorList>
            <person name="Gan P.H.P."/>
            <person name="Ikeda K."/>
            <person name="Irieda H."/>
            <person name="Narusaka M."/>
            <person name="O'Connell R.J."/>
            <person name="Narusaka Y."/>
            <person name="Takano Y."/>
            <person name="Kubo Y."/>
            <person name="Shirasu K."/>
        </authorList>
    </citation>
    <scope>NUCLEOTIDE SEQUENCE [LARGE SCALE GENOMIC DNA]</scope>
    <source>
        <strain evidence="2 3">Nara gc5</strain>
    </source>
</reference>
<accession>A0A7J6IX42</accession>
<dbReference type="Proteomes" id="UP000011096">
    <property type="component" value="Unassembled WGS sequence"/>
</dbReference>
<sequence>MDPISIAATAASLAGAAGSTAIVLIRLAKKVKNVDIKLSETCEEVQKLSGLLVSVDKTIGDTLAHCKSNIAGLDQLLRKLSVHFDAEGNSLATLLRKTNLYFILSIHKEEIQDYKVKIFNSNWAIQMTLQLVTIALSFRTNISQERLFQELNKLEGMIKTSLRKAHQELPGSEAEKKMEIAARNVPYIYFDMFDEEIDERKHPYETTDQHGGVQASGRPDQDETLSSRIAEDNYVLWVIEPPTPTRVPEEACCQPFF</sequence>
<dbReference type="InParanoid" id="A0A7J6IX42"/>
<gene>
    <name evidence="2" type="ORF">CGGC5_v008689</name>
</gene>
<dbReference type="AlphaFoldDB" id="A0A7J6IX42"/>
<evidence type="ECO:0008006" key="4">
    <source>
        <dbReference type="Google" id="ProtNLM"/>
    </source>
</evidence>
<dbReference type="OrthoDB" id="195446at2759"/>
<dbReference type="GeneID" id="43619011"/>
<organism evidence="2 3">
    <name type="scientific">Colletotrichum fructicola (strain Nara gc5)</name>
    <name type="common">Anthracnose fungus</name>
    <name type="synonym">Colletotrichum gloeosporioides (strain Nara gc5)</name>
    <dbReference type="NCBI Taxonomy" id="1213859"/>
    <lineage>
        <taxon>Eukaryota</taxon>
        <taxon>Fungi</taxon>
        <taxon>Dikarya</taxon>
        <taxon>Ascomycota</taxon>
        <taxon>Pezizomycotina</taxon>
        <taxon>Sordariomycetes</taxon>
        <taxon>Hypocreomycetidae</taxon>
        <taxon>Glomerellales</taxon>
        <taxon>Glomerellaceae</taxon>
        <taxon>Colletotrichum</taxon>
        <taxon>Colletotrichum gloeosporioides species complex</taxon>
    </lineage>
</organism>
<evidence type="ECO:0000313" key="3">
    <source>
        <dbReference type="Proteomes" id="UP000011096"/>
    </source>
</evidence>
<dbReference type="RefSeq" id="XP_066008335.1">
    <property type="nucleotide sequence ID" value="XM_066152052.1"/>
</dbReference>
<comment type="caution">
    <text evidence="2">The sequence shown here is derived from an EMBL/GenBank/DDBJ whole genome shotgun (WGS) entry which is preliminary data.</text>
</comment>
<feature type="region of interest" description="Disordered" evidence="1">
    <location>
        <begin position="205"/>
        <end position="225"/>
    </location>
</feature>
<proteinExistence type="predicted"/>
<protein>
    <recommendedName>
        <fullName evidence="4">Fungal N-terminal domain-containing protein</fullName>
    </recommendedName>
</protein>
<reference evidence="2 3" key="2">
    <citation type="submission" date="2020-04" db="EMBL/GenBank/DDBJ databases">
        <title>Genome sequencing and assembly of multiple isolates from the Colletotrichum gloeosporioides species complex.</title>
        <authorList>
            <person name="Gan P."/>
            <person name="Shirasu K."/>
        </authorList>
    </citation>
    <scope>NUCLEOTIDE SEQUENCE [LARGE SCALE GENOMIC DNA]</scope>
    <source>
        <strain evidence="2 3">Nara gc5</strain>
    </source>
</reference>
<keyword evidence="3" id="KW-1185">Reference proteome</keyword>
<evidence type="ECO:0000313" key="2">
    <source>
        <dbReference type="EMBL" id="KAF4481822.1"/>
    </source>
</evidence>
<name>A0A7J6IX42_COLFN</name>